<dbReference type="RefSeq" id="WP_310921920.1">
    <property type="nucleotide sequence ID" value="NZ_JAMQOP010000001.1"/>
</dbReference>
<evidence type="ECO:0000256" key="2">
    <source>
        <dbReference type="ARBA" id="ARBA00007317"/>
    </source>
</evidence>
<dbReference type="Gene3D" id="4.10.320.10">
    <property type="entry name" value="E3-binding domain"/>
    <property type="match status" value="2"/>
</dbReference>
<dbReference type="Pfam" id="PF00364">
    <property type="entry name" value="Biotin_lipoyl"/>
    <property type="match status" value="1"/>
</dbReference>
<proteinExistence type="inferred from homology"/>
<dbReference type="InterPro" id="IPR050743">
    <property type="entry name" value="2-oxoacid_DH_E2_comp"/>
</dbReference>
<feature type="compositionally biased region" description="Acidic residues" evidence="6">
    <location>
        <begin position="114"/>
        <end position="124"/>
    </location>
</feature>
<dbReference type="PROSITE" id="PS50968">
    <property type="entry name" value="BIOTINYL_LIPOYL"/>
    <property type="match status" value="1"/>
</dbReference>
<feature type="region of interest" description="Disordered" evidence="6">
    <location>
        <begin position="79"/>
        <end position="319"/>
    </location>
</feature>
<dbReference type="Proteomes" id="UP001257060">
    <property type="component" value="Unassembled WGS sequence"/>
</dbReference>
<evidence type="ECO:0000256" key="1">
    <source>
        <dbReference type="ARBA" id="ARBA00001938"/>
    </source>
</evidence>
<dbReference type="PANTHER" id="PTHR43178:SF5">
    <property type="entry name" value="LIPOAMIDE ACYLTRANSFERASE COMPONENT OF BRANCHED-CHAIN ALPHA-KETO ACID DEHYDROGENASE COMPLEX, MITOCHONDRIAL"/>
    <property type="match status" value="1"/>
</dbReference>
<dbReference type="CDD" id="cd06849">
    <property type="entry name" value="lipoyl_domain"/>
    <property type="match status" value="1"/>
</dbReference>
<evidence type="ECO:0000259" key="7">
    <source>
        <dbReference type="PROSITE" id="PS50968"/>
    </source>
</evidence>
<dbReference type="SUPFAM" id="SSF52777">
    <property type="entry name" value="CoA-dependent acyltransferases"/>
    <property type="match status" value="1"/>
</dbReference>
<comment type="caution">
    <text evidence="9">The sequence shown here is derived from an EMBL/GenBank/DDBJ whole genome shotgun (WGS) entry which is preliminary data.</text>
</comment>
<feature type="compositionally biased region" description="Low complexity" evidence="6">
    <location>
        <begin position="296"/>
        <end position="306"/>
    </location>
</feature>
<evidence type="ECO:0000259" key="8">
    <source>
        <dbReference type="PROSITE" id="PS51826"/>
    </source>
</evidence>
<keyword evidence="5" id="KW-0012">Acyltransferase</keyword>
<dbReference type="InterPro" id="IPR011053">
    <property type="entry name" value="Single_hybrid_motif"/>
</dbReference>
<dbReference type="SUPFAM" id="SSF47005">
    <property type="entry name" value="Peripheral subunit-binding domain of 2-oxo acid dehydrogenase complex"/>
    <property type="match status" value="1"/>
</dbReference>
<evidence type="ECO:0000256" key="3">
    <source>
        <dbReference type="ARBA" id="ARBA00022679"/>
    </source>
</evidence>
<dbReference type="Pfam" id="PF00198">
    <property type="entry name" value="2-oxoacid_dh"/>
    <property type="match status" value="1"/>
</dbReference>
<dbReference type="PROSITE" id="PS51826">
    <property type="entry name" value="PSBD"/>
    <property type="match status" value="1"/>
</dbReference>
<dbReference type="PANTHER" id="PTHR43178">
    <property type="entry name" value="DIHYDROLIPOAMIDE ACETYLTRANSFERASE COMPONENT OF PYRUVATE DEHYDROGENASE COMPLEX"/>
    <property type="match status" value="1"/>
</dbReference>
<evidence type="ECO:0000313" key="9">
    <source>
        <dbReference type="EMBL" id="MDS0297146.1"/>
    </source>
</evidence>
<feature type="compositionally biased region" description="Acidic residues" evidence="6">
    <location>
        <begin position="280"/>
        <end position="295"/>
    </location>
</feature>
<feature type="domain" description="Peripheral subunit-binding (PSBD)" evidence="8">
    <location>
        <begin position="133"/>
        <end position="170"/>
    </location>
</feature>
<dbReference type="InterPro" id="IPR004167">
    <property type="entry name" value="PSBD"/>
</dbReference>
<dbReference type="InterPro" id="IPR036625">
    <property type="entry name" value="E3-bd_dom_sf"/>
</dbReference>
<dbReference type="InterPro" id="IPR000089">
    <property type="entry name" value="Biotin_lipoyl"/>
</dbReference>
<comment type="similarity">
    <text evidence="2">Belongs to the 2-oxoacid dehydrogenase family.</text>
</comment>
<dbReference type="InterPro" id="IPR023213">
    <property type="entry name" value="CAT-like_dom_sf"/>
</dbReference>
<accession>A0ABU2G8M1</accession>
<organism evidence="9 10">
    <name type="scientific">Halogeometricum salsisoli</name>
    <dbReference type="NCBI Taxonomy" id="2950536"/>
    <lineage>
        <taxon>Archaea</taxon>
        <taxon>Methanobacteriati</taxon>
        <taxon>Methanobacteriota</taxon>
        <taxon>Stenosarchaea group</taxon>
        <taxon>Halobacteria</taxon>
        <taxon>Halobacteriales</taxon>
        <taxon>Haloferacaceae</taxon>
        <taxon>Halogeometricum</taxon>
    </lineage>
</organism>
<evidence type="ECO:0000256" key="4">
    <source>
        <dbReference type="ARBA" id="ARBA00022823"/>
    </source>
</evidence>
<evidence type="ECO:0000256" key="6">
    <source>
        <dbReference type="SAM" id="MobiDB-lite"/>
    </source>
</evidence>
<comment type="cofactor">
    <cofactor evidence="1">
        <name>(R)-lipoate</name>
        <dbReference type="ChEBI" id="CHEBI:83088"/>
    </cofactor>
</comment>
<feature type="compositionally biased region" description="Acidic residues" evidence="6">
    <location>
        <begin position="79"/>
        <end position="100"/>
    </location>
</feature>
<feature type="compositionally biased region" description="Low complexity" evidence="6">
    <location>
        <begin position="262"/>
        <end position="276"/>
    </location>
</feature>
<dbReference type="Gene3D" id="2.40.50.100">
    <property type="match status" value="1"/>
</dbReference>
<dbReference type="InterPro" id="IPR001078">
    <property type="entry name" value="2-oxoacid_DH_actylTfrase"/>
</dbReference>
<gene>
    <name evidence="9" type="ORF">NDI76_00130</name>
</gene>
<protein>
    <submittedName>
        <fullName evidence="9">2-oxo acid dehydrogenase subunit E2</fullName>
    </submittedName>
</protein>
<feature type="domain" description="Lipoyl-binding" evidence="7">
    <location>
        <begin position="3"/>
        <end position="78"/>
    </location>
</feature>
<dbReference type="Pfam" id="PF02817">
    <property type="entry name" value="E3_binding"/>
    <property type="match status" value="1"/>
</dbReference>
<name>A0ABU2G8M1_9EURY</name>
<dbReference type="Gene3D" id="3.30.559.10">
    <property type="entry name" value="Chloramphenicol acetyltransferase-like domain"/>
    <property type="match status" value="1"/>
</dbReference>
<sequence>MAIKEFKLPDVGEGVAEGELVTWHVAPGDTVEEDQVVAEVETDKALVDVPSPYNGTVSELRAEEGEMVPVGNVIITFEVEGEDGDEAASGETGTESESEAESAGGDGDAQSADEGAEETTDTAETETKSGRVFASPSVRRLARELDVDIASVSGSGPSGRVTESDVQAAAESGSGDGDADAASDGPRSVSFSGKSAVSERGDAGNGEVASGSASADAAGREKTLAAPATRRIADEEGVNIDDVPASEERDGEAFVTPEAVREYAQAQREAQAADAKALSEEAEAGEATAEAETEADATAGGADAAESGPAAGERVPYRGVRRAIGDQMERSKYTAPHVTHHDDVDVTELVELREDLKPLAAEQGVSLTYMPFVMKAVVAALKEFPYVNAQLDEENEEIVLRDEYNLGVATATDAGLMVPVVHDADAKGLSDLARDMSEKVEKARERKISREEMQGGTFTITNIGGIGGEYATPIINYPEVAILALGAIKEKPRVVDGDVVPRKVLTLSLSVDHRVVDGAVAAQFTNKVREYLANPKLLMLE</sequence>
<evidence type="ECO:0000256" key="5">
    <source>
        <dbReference type="ARBA" id="ARBA00023315"/>
    </source>
</evidence>
<dbReference type="SUPFAM" id="SSF51230">
    <property type="entry name" value="Single hybrid motif"/>
    <property type="match status" value="1"/>
</dbReference>
<evidence type="ECO:0000313" key="10">
    <source>
        <dbReference type="Proteomes" id="UP001257060"/>
    </source>
</evidence>
<keyword evidence="3" id="KW-0808">Transferase</keyword>
<keyword evidence="10" id="KW-1185">Reference proteome</keyword>
<dbReference type="EMBL" id="JAMQOP010000001">
    <property type="protein sequence ID" value="MDS0297146.1"/>
    <property type="molecule type" value="Genomic_DNA"/>
</dbReference>
<reference evidence="9 10" key="1">
    <citation type="submission" date="2022-06" db="EMBL/GenBank/DDBJ databases">
        <title>Halogeometricum sp. a new haloarchaeum isolate from saline soil.</title>
        <authorList>
            <person name="Strakova D."/>
            <person name="Galisteo C."/>
            <person name="Sanchez-Porro C."/>
            <person name="Ventosa A."/>
        </authorList>
    </citation>
    <scope>NUCLEOTIDE SEQUENCE [LARGE SCALE GENOMIC DNA]</scope>
    <source>
        <strain evidence="9 10">S1BR25-6</strain>
    </source>
</reference>
<keyword evidence="4" id="KW-0450">Lipoyl</keyword>